<dbReference type="SMART" id="SM01069">
    <property type="entry name" value="CDC37_C"/>
    <property type="match status" value="1"/>
</dbReference>
<evidence type="ECO:0000256" key="4">
    <source>
        <dbReference type="ARBA" id="ARBA00023186"/>
    </source>
</evidence>
<dbReference type="GO" id="GO:0051087">
    <property type="term" value="F:protein-folding chaperone binding"/>
    <property type="evidence" value="ECO:0007669"/>
    <property type="project" value="TreeGrafter"/>
</dbReference>
<reference evidence="10 11" key="1">
    <citation type="journal article" date="2019" name="Nat. Ecol. Evol.">
        <title>Megaphylogeny resolves global patterns of mushroom evolution.</title>
        <authorList>
            <person name="Varga T."/>
            <person name="Krizsan K."/>
            <person name="Foldi C."/>
            <person name="Dima B."/>
            <person name="Sanchez-Garcia M."/>
            <person name="Sanchez-Ramirez S."/>
            <person name="Szollosi G.J."/>
            <person name="Szarkandi J.G."/>
            <person name="Papp V."/>
            <person name="Albert L."/>
            <person name="Andreopoulos W."/>
            <person name="Angelini C."/>
            <person name="Antonin V."/>
            <person name="Barry K.W."/>
            <person name="Bougher N.L."/>
            <person name="Buchanan P."/>
            <person name="Buyck B."/>
            <person name="Bense V."/>
            <person name="Catcheside P."/>
            <person name="Chovatia M."/>
            <person name="Cooper J."/>
            <person name="Damon W."/>
            <person name="Desjardin D."/>
            <person name="Finy P."/>
            <person name="Geml J."/>
            <person name="Haridas S."/>
            <person name="Hughes K."/>
            <person name="Justo A."/>
            <person name="Karasinski D."/>
            <person name="Kautmanova I."/>
            <person name="Kiss B."/>
            <person name="Kocsube S."/>
            <person name="Kotiranta H."/>
            <person name="LaButti K.M."/>
            <person name="Lechner B.E."/>
            <person name="Liimatainen K."/>
            <person name="Lipzen A."/>
            <person name="Lukacs Z."/>
            <person name="Mihaltcheva S."/>
            <person name="Morgado L.N."/>
            <person name="Niskanen T."/>
            <person name="Noordeloos M.E."/>
            <person name="Ohm R.A."/>
            <person name="Ortiz-Santana B."/>
            <person name="Ovrebo C."/>
            <person name="Racz N."/>
            <person name="Riley R."/>
            <person name="Savchenko A."/>
            <person name="Shiryaev A."/>
            <person name="Soop K."/>
            <person name="Spirin V."/>
            <person name="Szebenyi C."/>
            <person name="Tomsovsky M."/>
            <person name="Tulloss R.E."/>
            <person name="Uehling J."/>
            <person name="Grigoriev I.V."/>
            <person name="Vagvolgyi C."/>
            <person name="Papp T."/>
            <person name="Martin F.M."/>
            <person name="Miettinen O."/>
            <person name="Hibbett D.S."/>
            <person name="Nagy L.G."/>
        </authorList>
    </citation>
    <scope>NUCLEOTIDE SEQUENCE [LARGE SCALE GENOMIC DNA]</scope>
    <source>
        <strain evidence="10 11">CBS 166.37</strain>
    </source>
</reference>
<gene>
    <name evidence="10" type="ORF">BDQ12DRAFT_680188</name>
</gene>
<evidence type="ECO:0000256" key="1">
    <source>
        <dbReference type="ARBA" id="ARBA00004496"/>
    </source>
</evidence>
<dbReference type="STRING" id="68775.A0A5C3M5Z4"/>
<feature type="domain" description="Cdc37 Hsp90 binding" evidence="8">
    <location>
        <begin position="195"/>
        <end position="374"/>
    </location>
</feature>
<dbReference type="InterPro" id="IPR013855">
    <property type="entry name" value="Cdc37_N_dom"/>
</dbReference>
<evidence type="ECO:0000256" key="6">
    <source>
        <dbReference type="SAM" id="MobiDB-lite"/>
    </source>
</evidence>
<dbReference type="GO" id="GO:0005737">
    <property type="term" value="C:cytoplasm"/>
    <property type="evidence" value="ECO:0007669"/>
    <property type="project" value="UniProtKB-SubCell"/>
</dbReference>
<dbReference type="InterPro" id="IPR038189">
    <property type="entry name" value="Cdc37_Hsp90-bd_sf"/>
</dbReference>
<evidence type="ECO:0000256" key="5">
    <source>
        <dbReference type="ARBA" id="ARBA00031396"/>
    </source>
</evidence>
<dbReference type="GO" id="GO:0050821">
    <property type="term" value="P:protein stabilization"/>
    <property type="evidence" value="ECO:0007669"/>
    <property type="project" value="TreeGrafter"/>
</dbReference>
<proteinExistence type="inferred from homology"/>
<dbReference type="PANTHER" id="PTHR12800">
    <property type="entry name" value="CDC37-RELATED"/>
    <property type="match status" value="1"/>
</dbReference>
<dbReference type="Pfam" id="PF08564">
    <property type="entry name" value="CDC37_C"/>
    <property type="match status" value="1"/>
</dbReference>
<evidence type="ECO:0000313" key="10">
    <source>
        <dbReference type="EMBL" id="TFK40864.1"/>
    </source>
</evidence>
<feature type="compositionally biased region" description="Low complexity" evidence="6">
    <location>
        <begin position="231"/>
        <end position="242"/>
    </location>
</feature>
<dbReference type="EMBL" id="ML213596">
    <property type="protein sequence ID" value="TFK40864.1"/>
    <property type="molecule type" value="Genomic_DNA"/>
</dbReference>
<protein>
    <recommendedName>
        <fullName evidence="5">Hsp90 chaperone protein kinase-targeting subunit</fullName>
    </recommendedName>
</protein>
<dbReference type="SUPFAM" id="SSF101391">
    <property type="entry name" value="Hsp90 co-chaperone CDC37"/>
    <property type="match status" value="1"/>
</dbReference>
<feature type="region of interest" description="Disordered" evidence="6">
    <location>
        <begin position="171"/>
        <end position="213"/>
    </location>
</feature>
<name>A0A5C3M5Z4_9AGAR</name>
<dbReference type="SMART" id="SM01071">
    <property type="entry name" value="CDC37_N"/>
    <property type="match status" value="1"/>
</dbReference>
<accession>A0A5C3M5Z4</accession>
<dbReference type="AlphaFoldDB" id="A0A5C3M5Z4"/>
<dbReference type="GO" id="GO:0031072">
    <property type="term" value="F:heat shock protein binding"/>
    <property type="evidence" value="ECO:0007669"/>
    <property type="project" value="TreeGrafter"/>
</dbReference>
<comment type="subcellular location">
    <subcellularLocation>
        <location evidence="1">Cytoplasm</location>
    </subcellularLocation>
</comment>
<evidence type="ECO:0000259" key="8">
    <source>
        <dbReference type="SMART" id="SM01070"/>
    </source>
</evidence>
<dbReference type="InterPro" id="IPR013873">
    <property type="entry name" value="Cdc37_C"/>
</dbReference>
<keyword evidence="3" id="KW-0963">Cytoplasm</keyword>
<dbReference type="Proteomes" id="UP000308652">
    <property type="component" value="Unassembled WGS sequence"/>
</dbReference>
<sequence>MPLNYSKWDQLELSDDSDIEGHPNVDKRSLIRWKQRDIHEKREQRKTNIQHLHAQIACDTILLGRITDISKRLSDSSASPPAPIYFSNLVEQLQTNPSRECPPGNDPSKLEHTYDGMLHSLLHQVGEAARKKIKEAGVPESEREEKLSKELASAVAEHVVRLGDTITKNKKELASEEAEQKKHITSDDIHEGFESKYVPPPAAPEGVPVKPIDKPKKKAITTEFEVLNPKAASSSSAPAAPTVEDEDEEVDELPELTPSLEAFAKLPVGSYEKSFEFIQAHRDVVVPGATDALLVAAFQAQSEGKAKYAKQCVHQSLLLQYCEKLGPDGVRVFFRKMMSGDKRAEKVFVDDFNNTYNHLVSRVRISQEEAEASGGKEQIQLVPENPNQQITFNVPDGPPPEELKLEGPGTEDMDIEEVRKALQLRWDIYESFPKELQEALKIGELEAVNKVLGDLDVPVAEEVVEKLDTAGILSFAEGGIRDETGTGKGN</sequence>
<evidence type="ECO:0000256" key="2">
    <source>
        <dbReference type="ARBA" id="ARBA00006222"/>
    </source>
</evidence>
<dbReference type="Pfam" id="PF03234">
    <property type="entry name" value="CDC37_N"/>
    <property type="match status" value="1"/>
</dbReference>
<feature type="compositionally biased region" description="Basic and acidic residues" evidence="6">
    <location>
        <begin position="171"/>
        <end position="194"/>
    </location>
</feature>
<feature type="region of interest" description="Disordered" evidence="6">
    <location>
        <begin position="227"/>
        <end position="247"/>
    </location>
</feature>
<evidence type="ECO:0000256" key="3">
    <source>
        <dbReference type="ARBA" id="ARBA00022490"/>
    </source>
</evidence>
<dbReference type="SMART" id="SM01070">
    <property type="entry name" value="CDC37_M"/>
    <property type="match status" value="1"/>
</dbReference>
<dbReference type="GO" id="GO:0019901">
    <property type="term" value="F:protein kinase binding"/>
    <property type="evidence" value="ECO:0007669"/>
    <property type="project" value="InterPro"/>
</dbReference>
<dbReference type="Gene3D" id="1.20.58.610">
    <property type="entry name" value="Cdc37, Hsp90 binding domain"/>
    <property type="match status" value="1"/>
</dbReference>
<evidence type="ECO:0000259" key="9">
    <source>
        <dbReference type="SMART" id="SM01071"/>
    </source>
</evidence>
<keyword evidence="11" id="KW-1185">Reference proteome</keyword>
<dbReference type="PANTHER" id="PTHR12800:SF4">
    <property type="entry name" value="HSP90 CO-CHAPERONE CDC37"/>
    <property type="match status" value="1"/>
</dbReference>
<dbReference type="GO" id="GO:0006457">
    <property type="term" value="P:protein folding"/>
    <property type="evidence" value="ECO:0007669"/>
    <property type="project" value="TreeGrafter"/>
</dbReference>
<dbReference type="InterPro" id="IPR004918">
    <property type="entry name" value="Cdc37"/>
</dbReference>
<evidence type="ECO:0000259" key="7">
    <source>
        <dbReference type="SMART" id="SM01069"/>
    </source>
</evidence>
<feature type="domain" description="Cdc37 C-terminal" evidence="7">
    <location>
        <begin position="392"/>
        <end position="486"/>
    </location>
</feature>
<keyword evidence="4" id="KW-0143">Chaperone</keyword>
<dbReference type="InterPro" id="IPR013874">
    <property type="entry name" value="Cdc37_Hsp90-bd"/>
</dbReference>
<dbReference type="GO" id="GO:0051082">
    <property type="term" value="F:unfolded protein binding"/>
    <property type="evidence" value="ECO:0007669"/>
    <property type="project" value="TreeGrafter"/>
</dbReference>
<comment type="similarity">
    <text evidence="2">Belongs to the CDC37 family.</text>
</comment>
<organism evidence="10 11">
    <name type="scientific">Crucibulum laeve</name>
    <dbReference type="NCBI Taxonomy" id="68775"/>
    <lineage>
        <taxon>Eukaryota</taxon>
        <taxon>Fungi</taxon>
        <taxon>Dikarya</taxon>
        <taxon>Basidiomycota</taxon>
        <taxon>Agaricomycotina</taxon>
        <taxon>Agaricomycetes</taxon>
        <taxon>Agaricomycetidae</taxon>
        <taxon>Agaricales</taxon>
        <taxon>Agaricineae</taxon>
        <taxon>Nidulariaceae</taxon>
        <taxon>Crucibulum</taxon>
    </lineage>
</organism>
<evidence type="ECO:0000313" key="11">
    <source>
        <dbReference type="Proteomes" id="UP000308652"/>
    </source>
</evidence>
<feature type="domain" description="Cdc37 N-terminal" evidence="9">
    <location>
        <begin position="2"/>
        <end position="196"/>
    </location>
</feature>
<dbReference type="Pfam" id="PF08565">
    <property type="entry name" value="CDC37_M"/>
    <property type="match status" value="1"/>
</dbReference>
<dbReference type="OrthoDB" id="440202at2759"/>